<evidence type="ECO:0008006" key="3">
    <source>
        <dbReference type="Google" id="ProtNLM"/>
    </source>
</evidence>
<keyword evidence="2" id="KW-1185">Reference proteome</keyword>
<dbReference type="AlphaFoldDB" id="E0NKH1"/>
<gene>
    <name evidence="1" type="ORF">HMPREF9225_0660</name>
</gene>
<organism evidence="1 2">
    <name type="scientific">Peptoniphilus duerdenii ATCC BAA-1640</name>
    <dbReference type="NCBI Taxonomy" id="862517"/>
    <lineage>
        <taxon>Bacteria</taxon>
        <taxon>Bacillati</taxon>
        <taxon>Bacillota</taxon>
        <taxon>Tissierellia</taxon>
        <taxon>Tissierellales</taxon>
        <taxon>Peptoniphilaceae</taxon>
        <taxon>Peptoniphilus</taxon>
    </lineage>
</organism>
<dbReference type="STRING" id="862517.HMPREF9225_0660"/>
<dbReference type="Gene3D" id="3.40.630.30">
    <property type="match status" value="1"/>
</dbReference>
<dbReference type="eggNOG" id="COG1247">
    <property type="taxonomic scope" value="Bacteria"/>
</dbReference>
<comment type="caution">
    <text evidence="1">The sequence shown here is derived from an EMBL/GenBank/DDBJ whole genome shotgun (WGS) entry which is preliminary data.</text>
</comment>
<dbReference type="RefSeq" id="WP_008901475.1">
    <property type="nucleotide sequence ID" value="NZ_GL397071.1"/>
</dbReference>
<dbReference type="InterPro" id="IPR016181">
    <property type="entry name" value="Acyl_CoA_acyltransferase"/>
</dbReference>
<evidence type="ECO:0000313" key="1">
    <source>
        <dbReference type="EMBL" id="EFM25778.1"/>
    </source>
</evidence>
<dbReference type="HOGENOM" id="CLU_118082_0_0_9"/>
<proteinExistence type="predicted"/>
<reference evidence="1 2" key="1">
    <citation type="submission" date="2010-07" db="EMBL/GenBank/DDBJ databases">
        <authorList>
            <person name="Muzny D."/>
            <person name="Qin X."/>
            <person name="Deng J."/>
            <person name="Jiang H."/>
            <person name="Liu Y."/>
            <person name="Qu J."/>
            <person name="Song X.-Z."/>
            <person name="Zhang L."/>
            <person name="Thornton R."/>
            <person name="Coyle M."/>
            <person name="Francisco L."/>
            <person name="Jackson L."/>
            <person name="Javaid M."/>
            <person name="Korchina V."/>
            <person name="Kovar C."/>
            <person name="Mata R."/>
            <person name="Mathew T."/>
            <person name="Ngo R."/>
            <person name="Nguyen L."/>
            <person name="Nguyen N."/>
            <person name="Okwuonu G."/>
            <person name="Ongeri F."/>
            <person name="Pham C."/>
            <person name="Simmons D."/>
            <person name="Wilczek-Boney K."/>
            <person name="Hale W."/>
            <person name="Jakkamsetti A."/>
            <person name="Pham P."/>
            <person name="Ruth R."/>
            <person name="San Lucas F."/>
            <person name="Warren J."/>
            <person name="Zhang J."/>
            <person name="Zhao Z."/>
            <person name="Zhou C."/>
            <person name="Zhu D."/>
            <person name="Lee S."/>
            <person name="Bess C."/>
            <person name="Blankenburg K."/>
            <person name="Forbes L."/>
            <person name="Fu Q."/>
            <person name="Gubbala S."/>
            <person name="Hirani K."/>
            <person name="Jayaseelan J.C."/>
            <person name="Lara F."/>
            <person name="Munidasa M."/>
            <person name="Palculict T."/>
            <person name="Patil S."/>
            <person name="Pu L.-L."/>
            <person name="Saada N."/>
            <person name="Tang L."/>
            <person name="Weissenberger G."/>
            <person name="Zhu Y."/>
            <person name="Hemphill L."/>
            <person name="Shang Y."/>
            <person name="Youmans B."/>
            <person name="Ayvaz T."/>
            <person name="Ross M."/>
            <person name="Santibanez J."/>
            <person name="Aqrawi P."/>
            <person name="Gross S."/>
            <person name="Joshi V."/>
            <person name="Fowler G."/>
            <person name="Nazareth L."/>
            <person name="Reid J."/>
            <person name="Worley K."/>
            <person name="Petrosino J."/>
            <person name="Highlander S."/>
            <person name="Gibbs R."/>
        </authorList>
    </citation>
    <scope>NUCLEOTIDE SEQUENCE [LARGE SCALE GENOMIC DNA]</scope>
    <source>
        <strain evidence="1 2">ATCC BAA-1640</strain>
    </source>
</reference>
<evidence type="ECO:0000313" key="2">
    <source>
        <dbReference type="Proteomes" id="UP000003280"/>
    </source>
</evidence>
<sequence length="183" mass="21202">MEVRFAKVSDIERILKLLKENHADNVVDKTNGFVTTNITREQLKDLIEKEKGVVIAEEGEKLLSFAFAAPWKYWSQWPLFEYMIEILPDYKFKGESLSVENSYQYGPVCVDESARGNGVFEEVFFKSLESMNRFPIMATFINTVNPRSYRAHTKKAGMEEIGKFNFNGNTYYLMAIGTDHKRK</sequence>
<protein>
    <recommendedName>
        <fullName evidence="3">Acetyltransferase, GNAT family</fullName>
    </recommendedName>
</protein>
<name>E0NKH1_9FIRM</name>
<dbReference type="OrthoDB" id="4228396at2"/>
<dbReference type="Proteomes" id="UP000003280">
    <property type="component" value="Unassembled WGS sequence"/>
</dbReference>
<accession>E0NKH1</accession>
<dbReference type="EMBL" id="AEEH01000025">
    <property type="protein sequence ID" value="EFM25778.1"/>
    <property type="molecule type" value="Genomic_DNA"/>
</dbReference>
<dbReference type="SUPFAM" id="SSF55729">
    <property type="entry name" value="Acyl-CoA N-acyltransferases (Nat)"/>
    <property type="match status" value="1"/>
</dbReference>